<dbReference type="InterPro" id="IPR003774">
    <property type="entry name" value="AlgH-like"/>
</dbReference>
<evidence type="ECO:0000256" key="6">
    <source>
        <dbReference type="ARBA" id="ARBA00022786"/>
    </source>
</evidence>
<evidence type="ECO:0000259" key="12">
    <source>
        <dbReference type="PROSITE" id="PS50089"/>
    </source>
</evidence>
<keyword evidence="5 10" id="KW-0863">Zinc-finger</keyword>
<evidence type="ECO:0000256" key="5">
    <source>
        <dbReference type="ARBA" id="ARBA00022771"/>
    </source>
</evidence>
<organism evidence="14">
    <name type="scientific">Tetraselmis sp. GSL018</name>
    <dbReference type="NCBI Taxonomy" id="582737"/>
    <lineage>
        <taxon>Eukaryota</taxon>
        <taxon>Viridiplantae</taxon>
        <taxon>Chlorophyta</taxon>
        <taxon>core chlorophytes</taxon>
        <taxon>Chlorodendrophyceae</taxon>
        <taxon>Chlorodendrales</taxon>
        <taxon>Chlorodendraceae</taxon>
        <taxon>Tetraselmis</taxon>
    </lineage>
</organism>
<name>A0A061SH35_9CHLO</name>
<evidence type="ECO:0000256" key="10">
    <source>
        <dbReference type="PROSITE-ProRule" id="PRU00175"/>
    </source>
</evidence>
<proteinExistence type="predicted"/>
<dbReference type="CDD" id="cd16495">
    <property type="entry name" value="RING_CH-C4HC3_MARCH"/>
    <property type="match status" value="1"/>
</dbReference>
<keyword evidence="6" id="KW-0833">Ubl conjugation pathway</keyword>
<evidence type="ECO:0000256" key="3">
    <source>
        <dbReference type="ARBA" id="ARBA00022692"/>
    </source>
</evidence>
<dbReference type="SMART" id="SM00744">
    <property type="entry name" value="RINGv"/>
    <property type="match status" value="1"/>
</dbReference>
<feature type="domain" description="RING-type" evidence="12">
    <location>
        <begin position="20"/>
        <end position="79"/>
    </location>
</feature>
<keyword evidence="9 11" id="KW-0472">Membrane</keyword>
<evidence type="ECO:0000256" key="9">
    <source>
        <dbReference type="ARBA" id="ARBA00023136"/>
    </source>
</evidence>
<dbReference type="InterPro" id="IPR013083">
    <property type="entry name" value="Znf_RING/FYVE/PHD"/>
</dbReference>
<evidence type="ECO:0000256" key="4">
    <source>
        <dbReference type="ARBA" id="ARBA00022723"/>
    </source>
</evidence>
<reference evidence="14" key="1">
    <citation type="submission" date="2014-05" db="EMBL/GenBank/DDBJ databases">
        <title>The transcriptome of the halophilic microalga Tetraselmis sp. GSL018 isolated from the Great Salt Lake, Utah.</title>
        <authorList>
            <person name="Jinkerson R.E."/>
            <person name="D'Adamo S."/>
            <person name="Posewitz M.C."/>
        </authorList>
    </citation>
    <scope>NUCLEOTIDE SEQUENCE</scope>
    <source>
        <strain evidence="14">GSL018</strain>
    </source>
</reference>
<evidence type="ECO:0000256" key="1">
    <source>
        <dbReference type="ARBA" id="ARBA00004141"/>
    </source>
</evidence>
<feature type="transmembrane region" description="Helical" evidence="11">
    <location>
        <begin position="97"/>
        <end position="115"/>
    </location>
</feature>
<keyword evidence="7" id="KW-0862">Zinc</keyword>
<protein>
    <submittedName>
        <fullName evidence="14">Membrane associated ring</fullName>
    </submittedName>
</protein>
<dbReference type="PANTHER" id="PTHR46065:SF3">
    <property type="entry name" value="FI20425P1"/>
    <property type="match status" value="1"/>
</dbReference>
<dbReference type="GO" id="GO:0016740">
    <property type="term" value="F:transferase activity"/>
    <property type="evidence" value="ECO:0007669"/>
    <property type="project" value="UniProtKB-KW"/>
</dbReference>
<keyword evidence="4" id="KW-0479">Metal-binding</keyword>
<keyword evidence="8 11" id="KW-1133">Transmembrane helix</keyword>
<evidence type="ECO:0000256" key="11">
    <source>
        <dbReference type="SAM" id="Phobius"/>
    </source>
</evidence>
<feature type="transmembrane region" description="Helical" evidence="11">
    <location>
        <begin position="121"/>
        <end position="138"/>
    </location>
</feature>
<dbReference type="Pfam" id="PF12906">
    <property type="entry name" value="RINGv"/>
    <property type="match status" value="1"/>
</dbReference>
<dbReference type="PROSITE" id="PS50089">
    <property type="entry name" value="ZF_RING_2"/>
    <property type="match status" value="1"/>
</dbReference>
<accession>A0A061SH35</accession>
<dbReference type="InterPro" id="IPR001841">
    <property type="entry name" value="Znf_RING"/>
</dbReference>
<dbReference type="SUPFAM" id="SSF57850">
    <property type="entry name" value="RING/U-box"/>
    <property type="match status" value="1"/>
</dbReference>
<gene>
    <name evidence="14" type="ORF">TSPGSL018_5858</name>
</gene>
<evidence type="ECO:0000259" key="13">
    <source>
        <dbReference type="PROSITE" id="PS51292"/>
    </source>
</evidence>
<feature type="domain" description="RING-CH-type" evidence="13">
    <location>
        <begin position="12"/>
        <end position="85"/>
    </location>
</feature>
<dbReference type="GO" id="GO:0016020">
    <property type="term" value="C:membrane"/>
    <property type="evidence" value="ECO:0007669"/>
    <property type="project" value="UniProtKB-SubCell"/>
</dbReference>
<comment type="subcellular location">
    <subcellularLocation>
        <location evidence="1">Membrane</location>
        <topology evidence="1">Multi-pass membrane protein</topology>
    </subcellularLocation>
</comment>
<dbReference type="PANTHER" id="PTHR46065">
    <property type="entry name" value="E3 UBIQUITIN-PROTEIN LIGASE MARCH 2/3 FAMILY MEMBER"/>
    <property type="match status" value="1"/>
</dbReference>
<dbReference type="Gene3D" id="3.30.40.10">
    <property type="entry name" value="Zinc/RING finger domain, C3HC4 (zinc finger)"/>
    <property type="match status" value="1"/>
</dbReference>
<dbReference type="AlphaFoldDB" id="A0A061SH35"/>
<dbReference type="EMBL" id="GBEZ01002702">
    <property type="protein sequence ID" value="JAC82374.1"/>
    <property type="molecule type" value="Transcribed_RNA"/>
</dbReference>
<keyword evidence="3 11" id="KW-0812">Transmembrane</keyword>
<dbReference type="InterPro" id="IPR011016">
    <property type="entry name" value="Znf_RING-CH"/>
</dbReference>
<dbReference type="SUPFAM" id="SSF143456">
    <property type="entry name" value="VC0467-like"/>
    <property type="match status" value="1"/>
</dbReference>
<evidence type="ECO:0000256" key="8">
    <source>
        <dbReference type="ARBA" id="ARBA00022989"/>
    </source>
</evidence>
<keyword evidence="2" id="KW-0808">Transferase</keyword>
<evidence type="ECO:0000256" key="2">
    <source>
        <dbReference type="ARBA" id="ARBA00022679"/>
    </source>
</evidence>
<dbReference type="GO" id="GO:0008270">
    <property type="term" value="F:zinc ion binding"/>
    <property type="evidence" value="ECO:0007669"/>
    <property type="project" value="UniProtKB-KW"/>
</dbReference>
<dbReference type="Pfam" id="PF02622">
    <property type="entry name" value="DUF179"/>
    <property type="match status" value="1"/>
</dbReference>
<dbReference type="Gene3D" id="3.40.1740.10">
    <property type="entry name" value="VC0467-like"/>
    <property type="match status" value="1"/>
</dbReference>
<evidence type="ECO:0000313" key="14">
    <source>
        <dbReference type="EMBL" id="JAC82374.1"/>
    </source>
</evidence>
<sequence length="361" mass="38948">MALETNSDILENECTEKYMCRICFEETTEVGELVSPCKCTGTQKYVHLKCLRRWQENVLRNSRSLDGYDERAIKCSVCRTPFSIPPPVVAWQQRLSAILRGISSALCISLFAFGLSGTRSQSLLVLAVLLAGTFLAALHARGMRVVMRVDDLGQLGLFVIRHGARVEGLRPGALLVASRHMDQGIFHRSVVLLYEHSAAGACGVVLTRPLDTALLADLDRDDAARSAAVSHFVGGPVGMAQLGSPAQERVLLHSAAGAGSRELPLAERLQGAHVFLSTSPSSAIRNASASRAPEPRGGDAAPSGGAILRMFHGISSWTEGQLEGEVRMGSWGFCQATLEDLLAGPGELWQRLAESPRVHWL</sequence>
<dbReference type="PROSITE" id="PS51292">
    <property type="entry name" value="ZF_RING_CH"/>
    <property type="match status" value="1"/>
</dbReference>
<evidence type="ECO:0000256" key="7">
    <source>
        <dbReference type="ARBA" id="ARBA00022833"/>
    </source>
</evidence>